<dbReference type="RefSeq" id="WP_230752088.1">
    <property type="nucleotide sequence ID" value="NZ_JAINWA010000001.1"/>
</dbReference>
<protein>
    <submittedName>
        <fullName evidence="2">Type II toxin-antitoxin system Phd/YefM family antitoxin</fullName>
    </submittedName>
</protein>
<dbReference type="AlphaFoldDB" id="A0AAE3JII8"/>
<reference evidence="2" key="1">
    <citation type="submission" date="2021-08" db="EMBL/GenBank/DDBJ databases">
        <title>Comparative analyses of Brucepasteria parasyntrophica and Teretinema zuelzerae.</title>
        <authorList>
            <person name="Song Y."/>
            <person name="Brune A."/>
        </authorList>
    </citation>
    <scope>NUCLEOTIDE SEQUENCE</scope>
    <source>
        <strain evidence="2">DSM 1903</strain>
    </source>
</reference>
<comment type="similarity">
    <text evidence="1">Belongs to the phD/YefM antitoxin family.</text>
</comment>
<proteinExistence type="inferred from homology"/>
<comment type="caution">
    <text evidence="2">The sequence shown here is derived from an EMBL/GenBank/DDBJ whole genome shotgun (WGS) entry which is preliminary data.</text>
</comment>
<evidence type="ECO:0000313" key="2">
    <source>
        <dbReference type="EMBL" id="MCD1653185.1"/>
    </source>
</evidence>
<name>A0AAE3JII8_9SPIR</name>
<evidence type="ECO:0000256" key="1">
    <source>
        <dbReference type="ARBA" id="ARBA00009981"/>
    </source>
</evidence>
<dbReference type="InterPro" id="IPR036165">
    <property type="entry name" value="YefM-like_sf"/>
</dbReference>
<sequence length="106" mass="11762">MTTTAVLQSMIPVSRFNKGEAGRIFDELTHDKTKIVVKNNVPVAVILSPDEYARIIDENADNILLAEASMRVSQSSQSDFISETDFMRAIGVTQEEIDTSNDVEIE</sequence>
<accession>A0AAE3JII8</accession>
<evidence type="ECO:0000313" key="3">
    <source>
        <dbReference type="Proteomes" id="UP001198163"/>
    </source>
</evidence>
<gene>
    <name evidence="2" type="ORF">K7J14_00480</name>
</gene>
<dbReference type="EMBL" id="JAINWA010000001">
    <property type="protein sequence ID" value="MCD1653185.1"/>
    <property type="molecule type" value="Genomic_DNA"/>
</dbReference>
<dbReference type="Proteomes" id="UP001198163">
    <property type="component" value="Unassembled WGS sequence"/>
</dbReference>
<organism evidence="2 3">
    <name type="scientific">Teretinema zuelzerae</name>
    <dbReference type="NCBI Taxonomy" id="156"/>
    <lineage>
        <taxon>Bacteria</taxon>
        <taxon>Pseudomonadati</taxon>
        <taxon>Spirochaetota</taxon>
        <taxon>Spirochaetia</taxon>
        <taxon>Spirochaetales</taxon>
        <taxon>Treponemataceae</taxon>
        <taxon>Teretinema</taxon>
    </lineage>
</organism>
<dbReference type="SUPFAM" id="SSF143120">
    <property type="entry name" value="YefM-like"/>
    <property type="match status" value="1"/>
</dbReference>
<keyword evidence="3" id="KW-1185">Reference proteome</keyword>